<evidence type="ECO:0000313" key="3">
    <source>
        <dbReference type="Proteomes" id="UP000663720"/>
    </source>
</evidence>
<dbReference type="EMBL" id="CP061799">
    <property type="protein sequence ID" value="QTA78379.1"/>
    <property type="molecule type" value="Genomic_DNA"/>
</dbReference>
<dbReference type="SUPFAM" id="SSF56726">
    <property type="entry name" value="DNA topoisomerase IV, alpha subunit"/>
    <property type="match status" value="1"/>
</dbReference>
<accession>A0A975B403</accession>
<protein>
    <submittedName>
        <fullName evidence="2">DNA topoisomerase VI subunit A domain-containing protein</fullName>
    </submittedName>
</protein>
<name>A0A975B403_9BACT</name>
<organism evidence="2 3">
    <name type="scientific">Desulfonema limicola</name>
    <dbReference type="NCBI Taxonomy" id="45656"/>
    <lineage>
        <taxon>Bacteria</taxon>
        <taxon>Pseudomonadati</taxon>
        <taxon>Thermodesulfobacteriota</taxon>
        <taxon>Desulfobacteria</taxon>
        <taxon>Desulfobacterales</taxon>
        <taxon>Desulfococcaceae</taxon>
        <taxon>Desulfonema</taxon>
    </lineage>
</organism>
<dbReference type="Proteomes" id="UP000663720">
    <property type="component" value="Chromosome"/>
</dbReference>
<keyword evidence="1" id="KW-0472">Membrane</keyword>
<keyword evidence="3" id="KW-1185">Reference proteome</keyword>
<dbReference type="KEGG" id="dli:dnl_06010"/>
<feature type="transmembrane region" description="Helical" evidence="1">
    <location>
        <begin position="76"/>
        <end position="96"/>
    </location>
</feature>
<reference evidence="2" key="1">
    <citation type="journal article" date="2021" name="Microb. Physiol.">
        <title>Proteogenomic Insights into the Physiology of Marine, Sulfate-Reducing, Filamentous Desulfonema limicola and Desulfonema magnum.</title>
        <authorList>
            <person name="Schnaars V."/>
            <person name="Wohlbrand L."/>
            <person name="Scheve S."/>
            <person name="Hinrichs C."/>
            <person name="Reinhardt R."/>
            <person name="Rabus R."/>
        </authorList>
    </citation>
    <scope>NUCLEOTIDE SEQUENCE</scope>
    <source>
        <strain evidence="2">5ac10</strain>
    </source>
</reference>
<sequence>MKCPNCQNNQKYKDGMICNMCKYHFALNPKEKYGMSDQGFKALLDKLSGAGQFYYTYNQLYAQVYRAIRKKHHPGFLGLSCAGIFLTIIAYSVLVGAFGLGWQYPAAFFFVFMIFAFILNRRSFKLGYDVPGRIIETYKIIHPLENLADGTKFKHLDKTSLDAEFFKYAPERILITEHDDMADMLLLNRFHFDNKTLVVSAQKYPYAAFEACQGFLANHPDIPVLLIHDCSDAGLKMQGKLLTDKSWNLEGRNINNLGLHPKDVDKLKSPVWIPYDKDKTILLQGAAHENIEQGFKMPLDIAPPSSMIGTLGIAMAAGLALLSDDLLAMQRENAGGMDSFGGGFG</sequence>
<dbReference type="GO" id="GO:0003677">
    <property type="term" value="F:DNA binding"/>
    <property type="evidence" value="ECO:0007669"/>
    <property type="project" value="InterPro"/>
</dbReference>
<proteinExistence type="predicted"/>
<keyword evidence="1" id="KW-0812">Transmembrane</keyword>
<dbReference type="GO" id="GO:0005694">
    <property type="term" value="C:chromosome"/>
    <property type="evidence" value="ECO:0007669"/>
    <property type="project" value="InterPro"/>
</dbReference>
<feature type="transmembrane region" description="Helical" evidence="1">
    <location>
        <begin position="102"/>
        <end position="119"/>
    </location>
</feature>
<dbReference type="RefSeq" id="WP_207690243.1">
    <property type="nucleotide sequence ID" value="NZ_CP061799.1"/>
</dbReference>
<gene>
    <name evidence="2" type="ORF">dnl_06010</name>
</gene>
<evidence type="ECO:0000313" key="2">
    <source>
        <dbReference type="EMBL" id="QTA78379.1"/>
    </source>
</evidence>
<keyword evidence="1" id="KW-1133">Transmembrane helix</keyword>
<dbReference type="AlphaFoldDB" id="A0A975B403"/>
<evidence type="ECO:0000256" key="1">
    <source>
        <dbReference type="SAM" id="Phobius"/>
    </source>
</evidence>
<dbReference type="InterPro" id="IPR036078">
    <property type="entry name" value="Spo11/TopoVI_A_sf"/>
</dbReference>
<dbReference type="Gene3D" id="3.40.1360.10">
    <property type="match status" value="1"/>
</dbReference>